<reference evidence="2 3" key="1">
    <citation type="submission" date="2020-04" db="EMBL/GenBank/DDBJ databases">
        <title>Perkinsus olseni comparative genomics.</title>
        <authorList>
            <person name="Bogema D.R."/>
        </authorList>
    </citation>
    <scope>NUCLEOTIDE SEQUENCE [LARGE SCALE GENOMIC DNA]</scope>
    <source>
        <strain evidence="2">00978-12</strain>
    </source>
</reference>
<dbReference type="PANTHER" id="PTHR46377:SF1">
    <property type="entry name" value="DUAL SPECIFICITY PROTEIN PHOSPHATASE 19"/>
    <property type="match status" value="1"/>
</dbReference>
<protein>
    <recommendedName>
        <fullName evidence="1">Tyrosine specific protein phosphatases domain-containing protein</fullName>
    </recommendedName>
</protein>
<dbReference type="Gene3D" id="3.90.190.10">
    <property type="entry name" value="Protein tyrosine phosphatase superfamily"/>
    <property type="match status" value="1"/>
</dbReference>
<comment type="caution">
    <text evidence="2">The sequence shown here is derived from an EMBL/GenBank/DDBJ whole genome shotgun (WGS) entry which is preliminary data.</text>
</comment>
<dbReference type="Proteomes" id="UP000541610">
    <property type="component" value="Unassembled WGS sequence"/>
</dbReference>
<proteinExistence type="predicted"/>
<dbReference type="CDD" id="cd14498">
    <property type="entry name" value="DSP"/>
    <property type="match status" value="1"/>
</dbReference>
<dbReference type="OrthoDB" id="2017893at2759"/>
<name>A0A7J6P8D8_PEROL</name>
<sequence>MAAVSSSELDKHYSFFEALYHDQACHLHAVSDDNDPILRRLYVGSKEAATDKEIHEAKFRVSSVRDENDDDVKNAMLLMHYNITHIVIAHPQLPAKYEGRLKYYRVNMRDLPDYNLLDDLPGALGFIDEALNDNEHNRVLVHCSKGVSRSSSIAIA</sequence>
<dbReference type="GO" id="GO:0008579">
    <property type="term" value="F:JUN kinase phosphatase activity"/>
    <property type="evidence" value="ECO:0007669"/>
    <property type="project" value="TreeGrafter"/>
</dbReference>
<organism evidence="2 3">
    <name type="scientific">Perkinsus olseni</name>
    <name type="common">Perkinsus atlanticus</name>
    <dbReference type="NCBI Taxonomy" id="32597"/>
    <lineage>
        <taxon>Eukaryota</taxon>
        <taxon>Sar</taxon>
        <taxon>Alveolata</taxon>
        <taxon>Perkinsozoa</taxon>
        <taxon>Perkinsea</taxon>
        <taxon>Perkinsida</taxon>
        <taxon>Perkinsidae</taxon>
        <taxon>Perkinsus</taxon>
    </lineage>
</organism>
<dbReference type="GO" id="GO:0005737">
    <property type="term" value="C:cytoplasm"/>
    <property type="evidence" value="ECO:0007669"/>
    <property type="project" value="TreeGrafter"/>
</dbReference>
<dbReference type="InterPro" id="IPR000340">
    <property type="entry name" value="Dual-sp_phosphatase_cat-dom"/>
</dbReference>
<accession>A0A7J6P8D8</accession>
<dbReference type="InterPro" id="IPR016130">
    <property type="entry name" value="Tyr_Pase_AS"/>
</dbReference>
<dbReference type="Pfam" id="PF00782">
    <property type="entry name" value="DSPc"/>
    <property type="match status" value="1"/>
</dbReference>
<dbReference type="InterPro" id="IPR000387">
    <property type="entry name" value="Tyr_Pase_dom"/>
</dbReference>
<dbReference type="AlphaFoldDB" id="A0A7J6P8D8"/>
<dbReference type="PROSITE" id="PS50056">
    <property type="entry name" value="TYR_PHOSPHATASE_2"/>
    <property type="match status" value="1"/>
</dbReference>
<dbReference type="SUPFAM" id="SSF52799">
    <property type="entry name" value="(Phosphotyrosine protein) phosphatases II"/>
    <property type="match status" value="1"/>
</dbReference>
<dbReference type="InterPro" id="IPR029021">
    <property type="entry name" value="Prot-tyrosine_phosphatase-like"/>
</dbReference>
<dbReference type="PROSITE" id="PS00383">
    <property type="entry name" value="TYR_PHOSPHATASE_1"/>
    <property type="match status" value="1"/>
</dbReference>
<dbReference type="PANTHER" id="PTHR46377">
    <property type="entry name" value="DUAL SPECIFICITY PROTEIN PHOSPHATASE 19"/>
    <property type="match status" value="1"/>
</dbReference>
<evidence type="ECO:0000313" key="2">
    <source>
        <dbReference type="EMBL" id="KAF4692127.1"/>
    </source>
</evidence>
<feature type="domain" description="Tyrosine specific protein phosphatases" evidence="1">
    <location>
        <begin position="124"/>
        <end position="156"/>
    </location>
</feature>
<evidence type="ECO:0000313" key="3">
    <source>
        <dbReference type="Proteomes" id="UP000541610"/>
    </source>
</evidence>
<evidence type="ECO:0000259" key="1">
    <source>
        <dbReference type="PROSITE" id="PS50056"/>
    </source>
</evidence>
<gene>
    <name evidence="2" type="ORF">FOZ60_014081</name>
</gene>
<dbReference type="EMBL" id="JABANP010000065">
    <property type="protein sequence ID" value="KAF4692127.1"/>
    <property type="molecule type" value="Genomic_DNA"/>
</dbReference>